<gene>
    <name evidence="2" type="ORF">CAP51_13420</name>
</gene>
<feature type="transmembrane region" description="Helical" evidence="1">
    <location>
        <begin position="105"/>
        <end position="123"/>
    </location>
</feature>
<dbReference type="EMBL" id="NEXX01000005">
    <property type="protein sequence ID" value="OUY06264.1"/>
    <property type="molecule type" value="Genomic_DNA"/>
</dbReference>
<dbReference type="AlphaFoldDB" id="A0A1Z9YVN8"/>
<keyword evidence="1" id="KW-1133">Transmembrane helix</keyword>
<proteinExistence type="predicted"/>
<evidence type="ECO:0000313" key="3">
    <source>
        <dbReference type="Proteomes" id="UP000196536"/>
    </source>
</evidence>
<comment type="caution">
    <text evidence="2">The sequence shown here is derived from an EMBL/GenBank/DDBJ whole genome shotgun (WGS) entry which is preliminary data.</text>
</comment>
<keyword evidence="1" id="KW-0812">Transmembrane</keyword>
<protein>
    <submittedName>
        <fullName evidence="2">Uncharacterized protein</fullName>
    </submittedName>
</protein>
<evidence type="ECO:0000313" key="2">
    <source>
        <dbReference type="EMBL" id="OUY06264.1"/>
    </source>
</evidence>
<dbReference type="Proteomes" id="UP000196536">
    <property type="component" value="Unassembled WGS sequence"/>
</dbReference>
<accession>A0A1Z9YVN8</accession>
<keyword evidence="3" id="KW-1185">Reference proteome</keyword>
<evidence type="ECO:0000256" key="1">
    <source>
        <dbReference type="SAM" id="Phobius"/>
    </source>
</evidence>
<sequence length="773" mass="91308">MMSDNQVKLSHFVKNLFLNEDEIHRQEYIDYIYYLISQTDIFNIDLQELNNIDYDIDEIKENYQKVPVINFNHSNCKISDLTVTAYLDSVVQIHQKEYNNQISKLALIFAIINIKIAIVLISIRKKESKTTDKNLIEHRNTIKSLFNRFRIAQKLIKSPEMSNHEDYKWFWNTLKSITSKENITLEFFLEQLKEVQNNEDLEISKKKLLDDIRISYQYFTDLKPKILKGSTAQKLYRLEKYNLDYATDVQCVLEYESNAKPKLELERIHDENKNQSFTFDSQKISALSTGSVTVQNYVSNVAVQHIQRLQHIHQCSRLYPDQHSLKALFDECYNDFSTSAPDSKQRKTVAILLLSMLTQVDPEEWLNLQYARKTPKIGMKRAIQLKNKRQKIIYEQDRFWLSTEFQIFQNDSFEYPQGLLNQTNRFLLPLVKDFIIVFEQEPQIDKSDLYAKLSEYRKKLKIPRLSLQRLKSLLHFQLYQQTGNKQIADILMGIDSNHSSSLSYCHHTKPLLHQRYLETLSALSSKLVKILHIAEVDMNFGSRKAPVQQQVIKVFAILRQDVMRACEENKDYLEIFNLYSIWLWHILLLFTAARPVGEFPGFLKHFDLDHNLLWISDKEIAGRQGDGRIIPLCPFIVEQIQYYLVFLKNFQKIYGMRNHELHRHIQKILNNEMTLLTVWSEKEFVALSPKHIYQFVPVLKKLGDNWLRHTTRAYLTNKLDETLILALFGHELSQQEFAHPYSSLSLCDYKTDVMTSLEKMKEYFEIIGIKIYA</sequence>
<keyword evidence="1" id="KW-0472">Membrane</keyword>
<organism evidence="2 3">
    <name type="scientific">Acinetobacter populi</name>
    <dbReference type="NCBI Taxonomy" id="1582270"/>
    <lineage>
        <taxon>Bacteria</taxon>
        <taxon>Pseudomonadati</taxon>
        <taxon>Pseudomonadota</taxon>
        <taxon>Gammaproteobacteria</taxon>
        <taxon>Moraxellales</taxon>
        <taxon>Moraxellaceae</taxon>
        <taxon>Acinetobacter</taxon>
    </lineage>
</organism>
<reference evidence="2 3" key="1">
    <citation type="submission" date="2017-05" db="EMBL/GenBank/DDBJ databases">
        <title>Acinetobacter populi ANC 5415 (= PBJ7), whole genome shotgun sequencing project.</title>
        <authorList>
            <person name="Nemec A."/>
            <person name="Radolfova-Krizova L."/>
        </authorList>
    </citation>
    <scope>NUCLEOTIDE SEQUENCE [LARGE SCALE GENOMIC DNA]</scope>
    <source>
        <strain evidence="2 3">PBJ7</strain>
    </source>
</reference>
<name>A0A1Z9YVN8_9GAMM</name>